<evidence type="ECO:0000256" key="1">
    <source>
        <dbReference type="SAM" id="Phobius"/>
    </source>
</evidence>
<keyword evidence="1" id="KW-1133">Transmembrane helix</keyword>
<keyword evidence="1" id="KW-0472">Membrane</keyword>
<dbReference type="Proteomes" id="UP000198923">
    <property type="component" value="Unassembled WGS sequence"/>
</dbReference>
<dbReference type="STRING" id="504805.SAMN05421505_14421"/>
<sequence length="68" mass="7655">MAHRVSLGGMEITVIFLSVAAVLFGADRLMLWLERHGHLRWRRRGRHDLSAAPRAELDTLFADASRGS</sequence>
<accession>A0A1G8JMQ9</accession>
<name>A0A1G8JMQ9_9ACTN</name>
<reference evidence="2 3" key="1">
    <citation type="submission" date="2016-10" db="EMBL/GenBank/DDBJ databases">
        <authorList>
            <person name="de Groot N.N."/>
        </authorList>
    </citation>
    <scope>NUCLEOTIDE SEQUENCE [LARGE SCALE GENOMIC DNA]</scope>
    <source>
        <strain evidence="2 3">CPCC 201354</strain>
    </source>
</reference>
<proteinExistence type="predicted"/>
<gene>
    <name evidence="2" type="ORF">SAMN05421505_14421</name>
</gene>
<feature type="transmembrane region" description="Helical" evidence="1">
    <location>
        <begin position="12"/>
        <end position="33"/>
    </location>
</feature>
<evidence type="ECO:0000313" key="3">
    <source>
        <dbReference type="Proteomes" id="UP000198923"/>
    </source>
</evidence>
<keyword evidence="1" id="KW-0812">Transmembrane</keyword>
<protein>
    <submittedName>
        <fullName evidence="2">Uncharacterized protein</fullName>
    </submittedName>
</protein>
<organism evidence="2 3">
    <name type="scientific">Sinosporangium album</name>
    <dbReference type="NCBI Taxonomy" id="504805"/>
    <lineage>
        <taxon>Bacteria</taxon>
        <taxon>Bacillati</taxon>
        <taxon>Actinomycetota</taxon>
        <taxon>Actinomycetes</taxon>
        <taxon>Streptosporangiales</taxon>
        <taxon>Streptosporangiaceae</taxon>
        <taxon>Sinosporangium</taxon>
    </lineage>
</organism>
<evidence type="ECO:0000313" key="2">
    <source>
        <dbReference type="EMBL" id="SDI32579.1"/>
    </source>
</evidence>
<dbReference type="AlphaFoldDB" id="A0A1G8JMQ9"/>
<keyword evidence="3" id="KW-1185">Reference proteome</keyword>
<dbReference type="EMBL" id="FNCN01000044">
    <property type="protein sequence ID" value="SDI32579.1"/>
    <property type="molecule type" value="Genomic_DNA"/>
</dbReference>